<dbReference type="PANTHER" id="PTHR22916:SF3">
    <property type="entry name" value="UDP-GLCNAC:BETAGAL BETA-1,3-N-ACETYLGLUCOSAMINYLTRANSFERASE-LIKE PROTEIN 1"/>
    <property type="match status" value="1"/>
</dbReference>
<dbReference type="Pfam" id="PF00535">
    <property type="entry name" value="Glycos_transf_2"/>
    <property type="match status" value="1"/>
</dbReference>
<dbReference type="InterPro" id="IPR029044">
    <property type="entry name" value="Nucleotide-diphossugar_trans"/>
</dbReference>
<dbReference type="PANTHER" id="PTHR22916">
    <property type="entry name" value="GLYCOSYLTRANSFERASE"/>
    <property type="match status" value="1"/>
</dbReference>
<name>A0A1H7RIP4_9SPHI</name>
<sequence>MIAPLVTIAIPFYNNKETLLDAIKSVYAQTFNDWELLLLNDGSTDGSLQLVEHIKDPRVRLVDDRENRGLVYRLNQVSELAKGQYIARMDADDLMMPDRIAKQVAFMVRYPETDLVDTAAYTIDTSNKPIGKRGALPIRNTPKDVLKHALLLHASILGRKEWFRNNPYDPAYVRAEDYELWCRTYKFSNFKRIPEYLYIIREGRVNIKNYLSSMRTLRMIFSVYGKGKLTYPALQWEIVKTYLKSYAYIFMGWLNKQDVLTANRNTALDLKEQQHLNEQIMKIQSLNIITQA</sequence>
<dbReference type="CDD" id="cd00761">
    <property type="entry name" value="Glyco_tranf_GTA_type"/>
    <property type="match status" value="1"/>
</dbReference>
<evidence type="ECO:0000259" key="1">
    <source>
        <dbReference type="Pfam" id="PF00535"/>
    </source>
</evidence>
<feature type="domain" description="Glycosyltransferase 2-like" evidence="1">
    <location>
        <begin position="7"/>
        <end position="133"/>
    </location>
</feature>
<proteinExistence type="predicted"/>
<gene>
    <name evidence="2" type="ORF">SAMN05421740_10797</name>
</gene>
<dbReference type="InterPro" id="IPR001173">
    <property type="entry name" value="Glyco_trans_2-like"/>
</dbReference>
<dbReference type="Gene3D" id="3.90.550.10">
    <property type="entry name" value="Spore Coat Polysaccharide Biosynthesis Protein SpsA, Chain A"/>
    <property type="match status" value="1"/>
</dbReference>
<dbReference type="OrthoDB" id="6638511at2"/>
<keyword evidence="2" id="KW-0808">Transferase</keyword>
<keyword evidence="3" id="KW-1185">Reference proteome</keyword>
<organism evidence="2 3">
    <name type="scientific">Parapedobacter koreensis</name>
    <dbReference type="NCBI Taxonomy" id="332977"/>
    <lineage>
        <taxon>Bacteria</taxon>
        <taxon>Pseudomonadati</taxon>
        <taxon>Bacteroidota</taxon>
        <taxon>Sphingobacteriia</taxon>
        <taxon>Sphingobacteriales</taxon>
        <taxon>Sphingobacteriaceae</taxon>
        <taxon>Parapedobacter</taxon>
    </lineage>
</organism>
<protein>
    <submittedName>
        <fullName evidence="2">Glycosyltransferase involved in cell wall bisynthesis</fullName>
    </submittedName>
</protein>
<dbReference type="EMBL" id="FNZR01000007">
    <property type="protein sequence ID" value="SEL59227.1"/>
    <property type="molecule type" value="Genomic_DNA"/>
</dbReference>
<dbReference type="AlphaFoldDB" id="A0A1H7RIP4"/>
<accession>A0A1H7RIP4</accession>
<dbReference type="Proteomes" id="UP000198916">
    <property type="component" value="Unassembled WGS sequence"/>
</dbReference>
<evidence type="ECO:0000313" key="3">
    <source>
        <dbReference type="Proteomes" id="UP000198916"/>
    </source>
</evidence>
<dbReference type="RefSeq" id="WP_090607050.1">
    <property type="nucleotide sequence ID" value="NZ_FNZR01000007.1"/>
</dbReference>
<dbReference type="STRING" id="332977.SAMN05421740_10797"/>
<dbReference type="GO" id="GO:0016758">
    <property type="term" value="F:hexosyltransferase activity"/>
    <property type="evidence" value="ECO:0007669"/>
    <property type="project" value="UniProtKB-ARBA"/>
</dbReference>
<dbReference type="SUPFAM" id="SSF53448">
    <property type="entry name" value="Nucleotide-diphospho-sugar transferases"/>
    <property type="match status" value="1"/>
</dbReference>
<evidence type="ECO:0000313" key="2">
    <source>
        <dbReference type="EMBL" id="SEL59227.1"/>
    </source>
</evidence>
<reference evidence="3" key="1">
    <citation type="submission" date="2016-10" db="EMBL/GenBank/DDBJ databases">
        <authorList>
            <person name="Varghese N."/>
            <person name="Submissions S."/>
        </authorList>
    </citation>
    <scope>NUCLEOTIDE SEQUENCE [LARGE SCALE GENOMIC DNA]</scope>
    <source>
        <strain evidence="3">Jip14</strain>
    </source>
</reference>